<dbReference type="EMBL" id="AP024597">
    <property type="protein sequence ID" value="BCU69249.1"/>
    <property type="molecule type" value="Genomic_DNA"/>
</dbReference>
<dbReference type="Gene3D" id="3.75.10.10">
    <property type="entry name" value="L-arginine/glycine Amidinotransferase, Chain A"/>
    <property type="match status" value="1"/>
</dbReference>
<evidence type="ECO:0000313" key="1">
    <source>
        <dbReference type="EMBL" id="BCU69249.1"/>
    </source>
</evidence>
<keyword evidence="2" id="KW-1185">Reference proteome</keyword>
<dbReference type="KEGG" id="csty:KN1_05460"/>
<dbReference type="AlphaFoldDB" id="A0A8D5U5G0"/>
<gene>
    <name evidence="1" type="ORF">KN1_05460</name>
</gene>
<dbReference type="GeneID" id="66162300"/>
<protein>
    <submittedName>
        <fullName evidence="1">Uncharacterized protein</fullName>
    </submittedName>
</protein>
<dbReference type="RefSeq" id="WP_221289300.1">
    <property type="nucleotide sequence ID" value="NZ_AP024597.1"/>
</dbReference>
<name>A0A8D5U5G0_9CREN</name>
<accession>A0A8D5U5G0</accession>
<proteinExistence type="predicted"/>
<dbReference type="Proteomes" id="UP000825123">
    <property type="component" value="Chromosome"/>
</dbReference>
<dbReference type="SUPFAM" id="SSF55909">
    <property type="entry name" value="Pentein"/>
    <property type="match status" value="1"/>
</dbReference>
<evidence type="ECO:0000313" key="2">
    <source>
        <dbReference type="Proteomes" id="UP000825123"/>
    </source>
</evidence>
<reference evidence="1 2" key="1">
    <citation type="submission" date="2021-04" db="EMBL/GenBank/DDBJ databases">
        <title>Complete genome sequence of Stygiolobus sp. KN-1.</title>
        <authorList>
            <person name="Nakamura K."/>
            <person name="Sakai H."/>
            <person name="Kurosawa N."/>
        </authorList>
    </citation>
    <scope>NUCLEOTIDE SEQUENCE [LARGE SCALE GENOMIC DNA]</scope>
    <source>
        <strain evidence="1 2">KN-1</strain>
    </source>
</reference>
<sequence length="345" mass="39672">MAFLVFNPRRWDLLSIDPFDFGLEKFVEPSKAQVEFENLIKILGELGEVKDICNIIDKEKLIEVVLESMTIIGEGKLEEEKFKSSISSLDKDALCNLFVLNPTLILSESSNRSVPKLRLFSEKIRGELLWLHKYAIIDNAVIIGYPSINSSKTEIKLIYYSLCKETGQEPVIADYPPALLNFDDIIIDKNRNSILAQIGGSTNVEGLARLFRLKYPILAELYISDNFNKLPLSTFLRILNEDYILVNRDILNITRVDIYEYTTDNYHYKYTYNLKDFLNMINEKIIIVDSQDMSFLITNNKVVIKEETDKSVSSIFSQLGLDIIKLPMSELGTNYRGPYNLVIQY</sequence>
<organism evidence="1 2">
    <name type="scientific">Stygiolobus caldivivus</name>
    <dbReference type="NCBI Taxonomy" id="2824673"/>
    <lineage>
        <taxon>Archaea</taxon>
        <taxon>Thermoproteota</taxon>
        <taxon>Thermoprotei</taxon>
        <taxon>Sulfolobales</taxon>
        <taxon>Sulfolobaceae</taxon>
        <taxon>Stygiolobus</taxon>
    </lineage>
</organism>